<gene>
    <name evidence="1" type="ORF">DFR64_0379</name>
</gene>
<protein>
    <submittedName>
        <fullName evidence="1">Uncharacterized protein</fullName>
    </submittedName>
</protein>
<reference evidence="1 2" key="1">
    <citation type="submission" date="2018-08" db="EMBL/GenBank/DDBJ databases">
        <title>Genomic Encyclopedia of Type Strains, Phase IV (KMG-IV): sequencing the most valuable type-strain genomes for metagenomic binning, comparative biology and taxonomic classification.</title>
        <authorList>
            <person name="Goeker M."/>
        </authorList>
    </citation>
    <scope>NUCLEOTIDE SEQUENCE [LARGE SCALE GENOMIC DNA]</scope>
    <source>
        <strain evidence="1 2">DSM 23923</strain>
    </source>
</reference>
<name>A0A347ZUB4_9CHLR</name>
<accession>A0A347ZUB4</accession>
<dbReference type="RefSeq" id="WP_116223696.1">
    <property type="nucleotide sequence ID" value="NZ_AP018437.1"/>
</dbReference>
<sequence length="72" mass="8562">MTKNRSLNHIPKTHTIKKNTAEEIFNLVYPGSDKEFKKTKVKEIENWLAEGYFFGNENPVELAREWQEYSQD</sequence>
<organism evidence="1 2">
    <name type="scientific">Pelolinea submarina</name>
    <dbReference type="NCBI Taxonomy" id="913107"/>
    <lineage>
        <taxon>Bacteria</taxon>
        <taxon>Bacillati</taxon>
        <taxon>Chloroflexota</taxon>
        <taxon>Anaerolineae</taxon>
        <taxon>Anaerolineales</taxon>
        <taxon>Anaerolineaceae</taxon>
        <taxon>Pelolinea</taxon>
    </lineage>
</organism>
<evidence type="ECO:0000313" key="1">
    <source>
        <dbReference type="EMBL" id="REG10520.1"/>
    </source>
</evidence>
<proteinExistence type="predicted"/>
<evidence type="ECO:0000313" key="2">
    <source>
        <dbReference type="Proteomes" id="UP000256388"/>
    </source>
</evidence>
<comment type="caution">
    <text evidence="1">The sequence shown here is derived from an EMBL/GenBank/DDBJ whole genome shotgun (WGS) entry which is preliminary data.</text>
</comment>
<keyword evidence="2" id="KW-1185">Reference proteome</keyword>
<dbReference type="Proteomes" id="UP000256388">
    <property type="component" value="Unassembled WGS sequence"/>
</dbReference>
<dbReference type="AlphaFoldDB" id="A0A347ZUB4"/>
<dbReference type="EMBL" id="QUMS01000001">
    <property type="protein sequence ID" value="REG10520.1"/>
    <property type="molecule type" value="Genomic_DNA"/>
</dbReference>